<accession>A0A2M8G5H8</accession>
<dbReference type="Proteomes" id="UP000229739">
    <property type="component" value="Unassembled WGS sequence"/>
</dbReference>
<gene>
    <name evidence="1" type="ORF">CO018_00440</name>
</gene>
<proteinExistence type="predicted"/>
<dbReference type="AlphaFoldDB" id="A0A2M8G5H8"/>
<dbReference type="EMBL" id="PFQV01000006">
    <property type="protein sequence ID" value="PJC66732.1"/>
    <property type="molecule type" value="Genomic_DNA"/>
</dbReference>
<comment type="caution">
    <text evidence="1">The sequence shown here is derived from an EMBL/GenBank/DDBJ whole genome shotgun (WGS) entry which is preliminary data.</text>
</comment>
<protein>
    <submittedName>
        <fullName evidence="1">Uncharacterized protein</fullName>
    </submittedName>
</protein>
<name>A0A2M8G5H8_9BACT</name>
<evidence type="ECO:0000313" key="1">
    <source>
        <dbReference type="EMBL" id="PJC66732.1"/>
    </source>
</evidence>
<organism evidence="1 2">
    <name type="scientific">Candidatus Beckwithbacteria bacterium CG_4_9_14_0_2_um_filter_47_11</name>
    <dbReference type="NCBI Taxonomy" id="1974494"/>
    <lineage>
        <taxon>Bacteria</taxon>
        <taxon>Candidatus Beckwithiibacteriota</taxon>
    </lineage>
</organism>
<evidence type="ECO:0000313" key="2">
    <source>
        <dbReference type="Proteomes" id="UP000229739"/>
    </source>
</evidence>
<reference evidence="2" key="1">
    <citation type="submission" date="2017-09" db="EMBL/GenBank/DDBJ databases">
        <title>Depth-based differentiation of microbial function through sediment-hosted aquifers and enrichment of novel symbionts in the deep terrestrial subsurface.</title>
        <authorList>
            <person name="Probst A.J."/>
            <person name="Ladd B."/>
            <person name="Jarett J.K."/>
            <person name="Geller-Mcgrath D.E."/>
            <person name="Sieber C.M.K."/>
            <person name="Emerson J.B."/>
            <person name="Anantharaman K."/>
            <person name="Thomas B.C."/>
            <person name="Malmstrom R."/>
            <person name="Stieglmeier M."/>
            <person name="Klingl A."/>
            <person name="Woyke T."/>
            <person name="Ryan C.M."/>
            <person name="Banfield J.F."/>
        </authorList>
    </citation>
    <scope>NUCLEOTIDE SEQUENCE [LARGE SCALE GENOMIC DNA]</scope>
</reference>
<sequence>MPEKESKLVWTFKPTDLDTVRVAMFGVPGETFKVCIIDILRPLTFKNNNGEQVTENTWFPINLVTGEALQEGMGMVLTMIEPASEAELQVARAAAANF</sequence>